<evidence type="ECO:0000256" key="2">
    <source>
        <dbReference type="ARBA" id="ARBA00004906"/>
    </source>
</evidence>
<keyword evidence="6 9" id="KW-0863">Zinc-finger</keyword>
<keyword evidence="5" id="KW-0479">Metal-binding</keyword>
<accession>A0ABP1FMW2</accession>
<feature type="domain" description="RING-type" evidence="11">
    <location>
        <begin position="139"/>
        <end position="180"/>
    </location>
</feature>
<evidence type="ECO:0000256" key="4">
    <source>
        <dbReference type="ARBA" id="ARBA00022679"/>
    </source>
</evidence>
<dbReference type="InterPro" id="IPR013083">
    <property type="entry name" value="Znf_RING/FYVE/PHD"/>
</dbReference>
<evidence type="ECO:0000313" key="12">
    <source>
        <dbReference type="EMBL" id="CAL5221300.1"/>
    </source>
</evidence>
<keyword evidence="8" id="KW-0862">Zinc</keyword>
<organism evidence="12 13">
    <name type="scientific">Coccomyxa viridis</name>
    <dbReference type="NCBI Taxonomy" id="1274662"/>
    <lineage>
        <taxon>Eukaryota</taxon>
        <taxon>Viridiplantae</taxon>
        <taxon>Chlorophyta</taxon>
        <taxon>core chlorophytes</taxon>
        <taxon>Trebouxiophyceae</taxon>
        <taxon>Trebouxiophyceae incertae sedis</taxon>
        <taxon>Coccomyxaceae</taxon>
        <taxon>Coccomyxa</taxon>
    </lineage>
</organism>
<dbReference type="EMBL" id="CAXHTA020000005">
    <property type="protein sequence ID" value="CAL5221300.1"/>
    <property type="molecule type" value="Genomic_DNA"/>
</dbReference>
<dbReference type="PANTHER" id="PTHR46463">
    <property type="entry name" value="ZINC FINGER, RING/FYVE/PHD-TYPE"/>
    <property type="match status" value="1"/>
</dbReference>
<comment type="caution">
    <text evidence="12">The sequence shown here is derived from an EMBL/GenBank/DDBJ whole genome shotgun (WGS) entry which is preliminary data.</text>
</comment>
<dbReference type="Gene3D" id="3.30.40.10">
    <property type="entry name" value="Zinc/RING finger domain, C3HC4 (zinc finger)"/>
    <property type="match status" value="1"/>
</dbReference>
<protein>
    <recommendedName>
        <fullName evidence="3">RING-type E3 ubiquitin transferase</fullName>
        <ecNumber evidence="3">2.3.2.27</ecNumber>
    </recommendedName>
</protein>
<evidence type="ECO:0000256" key="9">
    <source>
        <dbReference type="PROSITE-ProRule" id="PRU00175"/>
    </source>
</evidence>
<keyword evidence="13" id="KW-1185">Reference proteome</keyword>
<comment type="pathway">
    <text evidence="2">Protein modification; protein ubiquitination.</text>
</comment>
<dbReference type="InterPro" id="IPR024766">
    <property type="entry name" value="Znf_RING_H2"/>
</dbReference>
<evidence type="ECO:0000256" key="6">
    <source>
        <dbReference type="ARBA" id="ARBA00022771"/>
    </source>
</evidence>
<dbReference type="EC" id="2.3.2.27" evidence="3"/>
<dbReference type="PANTHER" id="PTHR46463:SF10">
    <property type="entry name" value="OS01G0926200 PROTEIN"/>
    <property type="match status" value="1"/>
</dbReference>
<reference evidence="12 13" key="1">
    <citation type="submission" date="2024-06" db="EMBL/GenBank/DDBJ databases">
        <authorList>
            <person name="Kraege A."/>
            <person name="Thomma B."/>
        </authorList>
    </citation>
    <scope>NUCLEOTIDE SEQUENCE [LARGE SCALE GENOMIC DNA]</scope>
</reference>
<keyword evidence="7" id="KW-0833">Ubl conjugation pathway</keyword>
<dbReference type="Proteomes" id="UP001497392">
    <property type="component" value="Unassembled WGS sequence"/>
</dbReference>
<evidence type="ECO:0000256" key="5">
    <source>
        <dbReference type="ARBA" id="ARBA00022723"/>
    </source>
</evidence>
<gene>
    <name evidence="12" type="primary">g3467</name>
    <name evidence="12" type="ORF">VP750_LOCUS2959</name>
</gene>
<feature type="region of interest" description="Disordered" evidence="10">
    <location>
        <begin position="43"/>
        <end position="127"/>
    </location>
</feature>
<evidence type="ECO:0000256" key="7">
    <source>
        <dbReference type="ARBA" id="ARBA00022786"/>
    </source>
</evidence>
<dbReference type="SMART" id="SM00184">
    <property type="entry name" value="RING"/>
    <property type="match status" value="1"/>
</dbReference>
<sequence length="189" mass="20989">MARWRGEAGEASACPPEGCFTLLVRLLQLCGLWKPHRYPGSYAGDPDVPHADNPPQTQQLTGRSPERRSPEGYALLPKGQQQRQEESQGAEDASQDETPKSGRTSPAPQYLKGARRSGKLGPSRNPSVASFISENEDFCSTCLEGYSADNPKIWTQCGHHFHLACIYEWLERKQTCPLCDIPMGFEEIL</sequence>
<dbReference type="Pfam" id="PF12678">
    <property type="entry name" value="zf-rbx1"/>
    <property type="match status" value="1"/>
</dbReference>
<dbReference type="InterPro" id="IPR001841">
    <property type="entry name" value="Znf_RING"/>
</dbReference>
<dbReference type="PROSITE" id="PS50089">
    <property type="entry name" value="ZF_RING_2"/>
    <property type="match status" value="1"/>
</dbReference>
<evidence type="ECO:0000259" key="11">
    <source>
        <dbReference type="PROSITE" id="PS50089"/>
    </source>
</evidence>
<comment type="catalytic activity">
    <reaction evidence="1">
        <text>S-ubiquitinyl-[E2 ubiquitin-conjugating enzyme]-L-cysteine + [acceptor protein]-L-lysine = [E2 ubiquitin-conjugating enzyme]-L-cysteine + N(6)-ubiquitinyl-[acceptor protein]-L-lysine.</text>
        <dbReference type="EC" id="2.3.2.27"/>
    </reaction>
</comment>
<evidence type="ECO:0000256" key="10">
    <source>
        <dbReference type="SAM" id="MobiDB-lite"/>
    </source>
</evidence>
<name>A0ABP1FMW2_9CHLO</name>
<evidence type="ECO:0000313" key="13">
    <source>
        <dbReference type="Proteomes" id="UP001497392"/>
    </source>
</evidence>
<proteinExistence type="predicted"/>
<evidence type="ECO:0000256" key="8">
    <source>
        <dbReference type="ARBA" id="ARBA00022833"/>
    </source>
</evidence>
<evidence type="ECO:0000256" key="1">
    <source>
        <dbReference type="ARBA" id="ARBA00000900"/>
    </source>
</evidence>
<keyword evidence="4" id="KW-0808">Transferase</keyword>
<dbReference type="SUPFAM" id="SSF57850">
    <property type="entry name" value="RING/U-box"/>
    <property type="match status" value="1"/>
</dbReference>
<evidence type="ECO:0000256" key="3">
    <source>
        <dbReference type="ARBA" id="ARBA00012483"/>
    </source>
</evidence>